<evidence type="ECO:0000259" key="2">
    <source>
        <dbReference type="Pfam" id="PF17408"/>
    </source>
</evidence>
<reference evidence="3" key="1">
    <citation type="submission" date="2022-06" db="EMBL/GenBank/DDBJ databases">
        <title>A novel DMS-producing enzyme.</title>
        <authorList>
            <person name="Zhang Y."/>
        </authorList>
    </citation>
    <scope>NUCLEOTIDE SEQUENCE</scope>
    <source>
        <strain evidence="3">RT37</strain>
    </source>
</reference>
<dbReference type="InterPro" id="IPR038351">
    <property type="entry name" value="MCD_N_sf"/>
</dbReference>
<dbReference type="RefSeq" id="WP_108131309.1">
    <property type="nucleotide sequence ID" value="NZ_CP098827.1"/>
</dbReference>
<protein>
    <submittedName>
        <fullName evidence="3">Malonyl-CoA decarboxylase</fullName>
    </submittedName>
</protein>
<proteinExistence type="predicted"/>
<gene>
    <name evidence="3" type="ORF">NFG58_03460</name>
</gene>
<feature type="domain" description="Malonyl-CoA decarboxylase C-terminal" evidence="1">
    <location>
        <begin position="166"/>
        <end position="410"/>
    </location>
</feature>
<evidence type="ECO:0000259" key="1">
    <source>
        <dbReference type="Pfam" id="PF05292"/>
    </source>
</evidence>
<dbReference type="GO" id="GO:0006633">
    <property type="term" value="P:fatty acid biosynthetic process"/>
    <property type="evidence" value="ECO:0007669"/>
    <property type="project" value="InterPro"/>
</dbReference>
<dbReference type="InterPro" id="IPR042303">
    <property type="entry name" value="Malonyl_CoA_deC_C_sf"/>
</dbReference>
<dbReference type="InterPro" id="IPR038917">
    <property type="entry name" value="Malonyl_CoA_deC"/>
</dbReference>
<name>A0AAU7KLS3_9GAMM</name>
<dbReference type="Gene3D" id="3.40.630.150">
    <property type="entry name" value="Malonyl-CoA decarboxylase, catalytic domain"/>
    <property type="match status" value="1"/>
</dbReference>
<dbReference type="Gene3D" id="1.20.140.90">
    <property type="entry name" value="Malonyl-CoA decarboxylase, oligemerization domain"/>
    <property type="match status" value="1"/>
</dbReference>
<sequence>MNFSFLQELFSSITQRDALLRRRGDGPPLEHTQVIDACRKLLESDGEASSIALAGQALDGYSCLDEDEKTRFFQCLTEQFSADPEAVDGAYECYRDSRGNVDLQRLFEACEPQRQELLRRLNLTAGGTYELVRMREDLLPRLKAFPALEALDADFSHLFASWFNRGFLVLKRIDWNTPAAVLEKIIRYEAVHEICDWNDLRRRLDARDRRCFAFFHPAIGDEPLIFVEVALTRGMPERIQPILDANHEAIEAEDADSAAFFGISNCQVGLRGISFGNFLIKQVVKELKSELPRLKNFVTLSPVPGFRAWLDAERQDQRGRLDDDTRALLAELDQDDWLEDSERSKALGEVIKPLAAHYLTKERNARNLPLNTVARFHLGNGAELHRINWLGDTSRRGLSQFGSLMVNYLYVLDDIEGNHERYTTEGKVACSSQVRDQRRRARKHLKGDPVT</sequence>
<dbReference type="GO" id="GO:0050080">
    <property type="term" value="F:malonyl-CoA decarboxylase activity"/>
    <property type="evidence" value="ECO:0007669"/>
    <property type="project" value="InterPro"/>
</dbReference>
<dbReference type="Pfam" id="PF05292">
    <property type="entry name" value="MCD"/>
    <property type="match status" value="1"/>
</dbReference>
<dbReference type="PANTHER" id="PTHR28641">
    <property type="match status" value="1"/>
</dbReference>
<dbReference type="InterPro" id="IPR007956">
    <property type="entry name" value="Malonyl_CoA_deC_C"/>
</dbReference>
<dbReference type="EMBL" id="CP098827">
    <property type="protein sequence ID" value="XBO71788.1"/>
    <property type="molecule type" value="Genomic_DNA"/>
</dbReference>
<evidence type="ECO:0000313" key="3">
    <source>
        <dbReference type="EMBL" id="XBO71788.1"/>
    </source>
</evidence>
<dbReference type="AlphaFoldDB" id="A0AAU7KLS3"/>
<dbReference type="Pfam" id="PF17408">
    <property type="entry name" value="MCD_N"/>
    <property type="match status" value="1"/>
</dbReference>
<dbReference type="PANTHER" id="PTHR28641:SF1">
    <property type="entry name" value="MALONYL-COA DECARBOXYLASE, MITOCHONDRIAL"/>
    <property type="match status" value="1"/>
</dbReference>
<accession>A0AAU7KLS3</accession>
<feature type="domain" description="Malonyl-CoA decarboxylase N-terminal" evidence="2">
    <location>
        <begin position="80"/>
        <end position="163"/>
    </location>
</feature>
<dbReference type="InterPro" id="IPR035372">
    <property type="entry name" value="MCD_N"/>
</dbReference>
<organism evidence="3">
    <name type="scientific">Halomonas sp. RT37</name>
    <dbReference type="NCBI Taxonomy" id="2950872"/>
    <lineage>
        <taxon>Bacteria</taxon>
        <taxon>Pseudomonadati</taxon>
        <taxon>Pseudomonadota</taxon>
        <taxon>Gammaproteobacteria</taxon>
        <taxon>Oceanospirillales</taxon>
        <taxon>Halomonadaceae</taxon>
        <taxon>Halomonas</taxon>
    </lineage>
</organism>